<dbReference type="EMBL" id="JACJPW010000130">
    <property type="protein sequence ID" value="MBD2185593.1"/>
    <property type="molecule type" value="Genomic_DNA"/>
</dbReference>
<sequence>MQQERTPHDLTPKDVAPHIYKWSREELEQMQAMIAGQLQAIRETNRSETQRWQSMGEATNRGPVEWNPF</sequence>
<reference evidence="2" key="2">
    <citation type="submission" date="2020-08" db="EMBL/GenBank/DDBJ databases">
        <authorList>
            <person name="Chen M."/>
            <person name="Teng W."/>
            <person name="Zhao L."/>
            <person name="Hu C."/>
            <person name="Zhou Y."/>
            <person name="Han B."/>
            <person name="Song L."/>
            <person name="Shu W."/>
        </authorList>
    </citation>
    <scope>NUCLEOTIDE SEQUENCE</scope>
    <source>
        <strain evidence="2">FACHB-1375</strain>
    </source>
</reference>
<feature type="region of interest" description="Disordered" evidence="1">
    <location>
        <begin position="45"/>
        <end position="69"/>
    </location>
</feature>
<name>A0A926VKX4_9CYAN</name>
<organism evidence="2 3">
    <name type="scientific">Aerosakkonema funiforme FACHB-1375</name>
    <dbReference type="NCBI Taxonomy" id="2949571"/>
    <lineage>
        <taxon>Bacteria</taxon>
        <taxon>Bacillati</taxon>
        <taxon>Cyanobacteriota</taxon>
        <taxon>Cyanophyceae</taxon>
        <taxon>Oscillatoriophycideae</taxon>
        <taxon>Aerosakkonematales</taxon>
        <taxon>Aerosakkonemataceae</taxon>
        <taxon>Aerosakkonema</taxon>
    </lineage>
</organism>
<dbReference type="AlphaFoldDB" id="A0A926VKX4"/>
<dbReference type="Proteomes" id="UP000641646">
    <property type="component" value="Unassembled WGS sequence"/>
</dbReference>
<evidence type="ECO:0000313" key="3">
    <source>
        <dbReference type="Proteomes" id="UP000641646"/>
    </source>
</evidence>
<protein>
    <submittedName>
        <fullName evidence="2">Uncharacterized protein</fullName>
    </submittedName>
</protein>
<dbReference type="RefSeq" id="WP_190474057.1">
    <property type="nucleotide sequence ID" value="NZ_JACJPW010000130.1"/>
</dbReference>
<accession>A0A926VKX4</accession>
<gene>
    <name evidence="2" type="ORF">H6G03_31765</name>
</gene>
<comment type="caution">
    <text evidence="2">The sequence shown here is derived from an EMBL/GenBank/DDBJ whole genome shotgun (WGS) entry which is preliminary data.</text>
</comment>
<keyword evidence="3" id="KW-1185">Reference proteome</keyword>
<evidence type="ECO:0000256" key="1">
    <source>
        <dbReference type="SAM" id="MobiDB-lite"/>
    </source>
</evidence>
<evidence type="ECO:0000313" key="2">
    <source>
        <dbReference type="EMBL" id="MBD2185593.1"/>
    </source>
</evidence>
<proteinExistence type="predicted"/>
<reference evidence="2" key="1">
    <citation type="journal article" date="2015" name="ISME J.">
        <title>Draft Genome Sequence of Streptomyces incarnatus NRRL8089, which Produces the Nucleoside Antibiotic Sinefungin.</title>
        <authorList>
            <person name="Oshima K."/>
            <person name="Hattori M."/>
            <person name="Shimizu H."/>
            <person name="Fukuda K."/>
            <person name="Nemoto M."/>
            <person name="Inagaki K."/>
            <person name="Tamura T."/>
        </authorList>
    </citation>
    <scope>NUCLEOTIDE SEQUENCE</scope>
    <source>
        <strain evidence="2">FACHB-1375</strain>
    </source>
</reference>